<feature type="transmembrane region" description="Helical" evidence="1">
    <location>
        <begin position="6"/>
        <end position="27"/>
    </location>
</feature>
<comment type="caution">
    <text evidence="2">The sequence shown here is derived from an EMBL/GenBank/DDBJ whole genome shotgun (WGS) entry which is preliminary data.</text>
</comment>
<gene>
    <name evidence="2" type="ORF">LEP1GSC050_4198</name>
</gene>
<accession>T0F316</accession>
<dbReference type="AlphaFoldDB" id="T0F316"/>
<reference evidence="2" key="1">
    <citation type="submission" date="2013-05" db="EMBL/GenBank/DDBJ databases">
        <authorList>
            <person name="Harkins D.M."/>
            <person name="Durkin A.S."/>
            <person name="Brinkac L.M."/>
            <person name="Haft D.H."/>
            <person name="Selengut J.D."/>
            <person name="Sanka R."/>
            <person name="DePew J."/>
            <person name="Purushe J."/>
            <person name="Hartskeerl R.A."/>
            <person name="Ahmed A."/>
            <person name="van der Linden H."/>
            <person name="Goris M.G.A."/>
            <person name="Vinetz J.M."/>
            <person name="Sutton G.G."/>
            <person name="Nierman W.C."/>
            <person name="Fouts D.E."/>
        </authorList>
    </citation>
    <scope>NUCLEOTIDE SEQUENCE [LARGE SCALE GENOMIC DNA]</scope>
    <source>
        <strain evidence="2">5399</strain>
    </source>
</reference>
<evidence type="ECO:0000313" key="2">
    <source>
        <dbReference type="EMBL" id="EQA45495.1"/>
    </source>
</evidence>
<keyword evidence="1" id="KW-1133">Transmembrane helix</keyword>
<dbReference type="RefSeq" id="WP_010568797.1">
    <property type="nucleotide sequence ID" value="NZ_AHMO02000008.1"/>
</dbReference>
<protein>
    <submittedName>
        <fullName evidence="2">Uncharacterized protein</fullName>
    </submittedName>
</protein>
<keyword evidence="1" id="KW-0472">Membrane</keyword>
<proteinExistence type="predicted"/>
<name>T0F316_9LEPT</name>
<evidence type="ECO:0000313" key="3">
    <source>
        <dbReference type="Proteomes" id="UP000015454"/>
    </source>
</evidence>
<keyword evidence="1" id="KW-0812">Transmembrane</keyword>
<dbReference type="STRING" id="1049789.LEP1GSC050_4198"/>
<evidence type="ECO:0000256" key="1">
    <source>
        <dbReference type="SAM" id="Phobius"/>
    </source>
</evidence>
<dbReference type="OrthoDB" id="9554348at2"/>
<dbReference type="Proteomes" id="UP000015454">
    <property type="component" value="Unassembled WGS sequence"/>
</dbReference>
<dbReference type="EMBL" id="AHMO02000008">
    <property type="protein sequence ID" value="EQA45495.1"/>
    <property type="molecule type" value="Genomic_DNA"/>
</dbReference>
<sequence length="96" mass="10979">MTLNRIVIYLVVFGYVIVNIFMQMDFFTGRNIWAKYYQVDTGLTSNQNQEFGTGELEAGRKAYYAKTAFLLYLLILLVFNVPFPLGGVRPKGVRAI</sequence>
<organism evidence="2 3">
    <name type="scientific">Leptospira broomii serovar Hurstbridge str. 5399</name>
    <dbReference type="NCBI Taxonomy" id="1049789"/>
    <lineage>
        <taxon>Bacteria</taxon>
        <taxon>Pseudomonadati</taxon>
        <taxon>Spirochaetota</taxon>
        <taxon>Spirochaetia</taxon>
        <taxon>Leptospirales</taxon>
        <taxon>Leptospiraceae</taxon>
        <taxon>Leptospira</taxon>
    </lineage>
</organism>
<feature type="transmembrane region" description="Helical" evidence="1">
    <location>
        <begin position="63"/>
        <end position="83"/>
    </location>
</feature>
<keyword evidence="3" id="KW-1185">Reference proteome</keyword>